<feature type="transmembrane region" description="Helical" evidence="5">
    <location>
        <begin position="78"/>
        <end position="95"/>
    </location>
</feature>
<evidence type="ECO:0000256" key="1">
    <source>
        <dbReference type="ARBA" id="ARBA00004651"/>
    </source>
</evidence>
<evidence type="ECO:0000256" key="5">
    <source>
        <dbReference type="SAM" id="Phobius"/>
    </source>
</evidence>
<evidence type="ECO:0000313" key="7">
    <source>
        <dbReference type="EMBL" id="MBB4905730.1"/>
    </source>
</evidence>
<protein>
    <submittedName>
        <fullName evidence="7">MFS family permease</fullName>
    </submittedName>
</protein>
<keyword evidence="8" id="KW-1185">Reference proteome</keyword>
<dbReference type="InterPro" id="IPR036259">
    <property type="entry name" value="MFS_trans_sf"/>
</dbReference>
<feature type="transmembrane region" description="Helical" evidence="5">
    <location>
        <begin position="361"/>
        <end position="381"/>
    </location>
</feature>
<sequence>MTELKGSIVNRTLAVAAGGTFLVLVAFTTPLASLADTAETLHSDPGGQAWILSSMSVGLAVALLVSGAVADDHGRRKVFVAGTVLLALTSVLAAVTPDTLVLVIARIGQGIGGAAVLSCSLGCIAAEFPAGPRRAHATGVWGASVGAGIAVGPVVMGLLAVAGSWRAGYWLLAGFAAVLAVVARLTLTEERADRPRPVDVTGAVLLGAGLVALLSALVEGRQDWGRPVVTGLFAAAAVLLAAFVLWERRARAPMLALGLFRRPEFVASVVAGTATGVGIIALMSFTPTFFQRAFHYTTLDAALLLLAWSATSAVVALLARRLPAGWSARARIVAGLIVIAAGQLMLTGLDTGTSALDLLPGLLVAGVGSGVLNAALGQIAVTSVPPGKASVGSGANNTARYVGAALGITIVAVIAAHADRAALIAGWDTAAVVTAALSVAGALLVAATGVKLRVRVKS</sequence>
<feature type="transmembrane region" description="Helical" evidence="5">
    <location>
        <begin position="167"/>
        <end position="187"/>
    </location>
</feature>
<comment type="caution">
    <text evidence="7">The sequence shown here is derived from an EMBL/GenBank/DDBJ whole genome shotgun (WGS) entry which is preliminary data.</text>
</comment>
<name>A0A7W7VD90_9PSEU</name>
<dbReference type="Pfam" id="PF07690">
    <property type="entry name" value="MFS_1"/>
    <property type="match status" value="1"/>
</dbReference>
<feature type="transmembrane region" description="Helical" evidence="5">
    <location>
        <begin position="301"/>
        <end position="319"/>
    </location>
</feature>
<proteinExistence type="predicted"/>
<feature type="transmembrane region" description="Helical" evidence="5">
    <location>
        <begin position="331"/>
        <end position="349"/>
    </location>
</feature>
<feature type="transmembrane region" description="Helical" evidence="5">
    <location>
        <begin position="265"/>
        <end position="289"/>
    </location>
</feature>
<keyword evidence="2 5" id="KW-0812">Transmembrane</keyword>
<dbReference type="PROSITE" id="PS50850">
    <property type="entry name" value="MFS"/>
    <property type="match status" value="1"/>
</dbReference>
<dbReference type="PANTHER" id="PTHR42718">
    <property type="entry name" value="MAJOR FACILITATOR SUPERFAMILY MULTIDRUG TRANSPORTER MFSC"/>
    <property type="match status" value="1"/>
</dbReference>
<evidence type="ECO:0000256" key="2">
    <source>
        <dbReference type="ARBA" id="ARBA00022692"/>
    </source>
</evidence>
<feature type="transmembrane region" description="Helical" evidence="5">
    <location>
        <begin position="224"/>
        <end position="245"/>
    </location>
</feature>
<keyword evidence="3 5" id="KW-1133">Transmembrane helix</keyword>
<feature type="transmembrane region" description="Helical" evidence="5">
    <location>
        <begin position="140"/>
        <end position="161"/>
    </location>
</feature>
<dbReference type="EMBL" id="JACHJQ010000002">
    <property type="protein sequence ID" value="MBB4905730.1"/>
    <property type="molecule type" value="Genomic_DNA"/>
</dbReference>
<feature type="transmembrane region" description="Helical" evidence="5">
    <location>
        <begin position="199"/>
        <end position="218"/>
    </location>
</feature>
<keyword evidence="4 5" id="KW-0472">Membrane</keyword>
<feature type="transmembrane region" description="Helical" evidence="5">
    <location>
        <begin position="401"/>
        <end position="418"/>
    </location>
</feature>
<comment type="subcellular location">
    <subcellularLocation>
        <location evidence="1">Cell membrane</location>
        <topology evidence="1">Multi-pass membrane protein</topology>
    </subcellularLocation>
</comment>
<organism evidence="7 8">
    <name type="scientific">Actinophytocola algeriensis</name>
    <dbReference type="NCBI Taxonomy" id="1768010"/>
    <lineage>
        <taxon>Bacteria</taxon>
        <taxon>Bacillati</taxon>
        <taxon>Actinomycetota</taxon>
        <taxon>Actinomycetes</taxon>
        <taxon>Pseudonocardiales</taxon>
        <taxon>Pseudonocardiaceae</taxon>
    </lineage>
</organism>
<feature type="transmembrane region" description="Helical" evidence="5">
    <location>
        <begin position="107"/>
        <end position="128"/>
    </location>
</feature>
<dbReference type="RefSeq" id="WP_184809915.1">
    <property type="nucleotide sequence ID" value="NZ_JACHJQ010000002.1"/>
</dbReference>
<feature type="domain" description="Major facilitator superfamily (MFS) profile" evidence="6">
    <location>
        <begin position="12"/>
        <end position="453"/>
    </location>
</feature>
<dbReference type="SUPFAM" id="SSF103473">
    <property type="entry name" value="MFS general substrate transporter"/>
    <property type="match status" value="1"/>
</dbReference>
<evidence type="ECO:0000256" key="3">
    <source>
        <dbReference type="ARBA" id="ARBA00022989"/>
    </source>
</evidence>
<dbReference type="Gene3D" id="1.20.1250.20">
    <property type="entry name" value="MFS general substrate transporter like domains"/>
    <property type="match status" value="2"/>
</dbReference>
<dbReference type="GO" id="GO:0022857">
    <property type="term" value="F:transmembrane transporter activity"/>
    <property type="evidence" value="ECO:0007669"/>
    <property type="project" value="InterPro"/>
</dbReference>
<evidence type="ECO:0000259" key="6">
    <source>
        <dbReference type="PROSITE" id="PS50850"/>
    </source>
</evidence>
<dbReference type="InterPro" id="IPR020846">
    <property type="entry name" value="MFS_dom"/>
</dbReference>
<dbReference type="GO" id="GO:0005886">
    <property type="term" value="C:plasma membrane"/>
    <property type="evidence" value="ECO:0007669"/>
    <property type="project" value="UniProtKB-SubCell"/>
</dbReference>
<feature type="transmembrane region" description="Helical" evidence="5">
    <location>
        <begin position="47"/>
        <end position="66"/>
    </location>
</feature>
<dbReference type="InterPro" id="IPR011701">
    <property type="entry name" value="MFS"/>
</dbReference>
<dbReference type="Proteomes" id="UP000520767">
    <property type="component" value="Unassembled WGS sequence"/>
</dbReference>
<accession>A0A7W7VD90</accession>
<reference evidence="7 8" key="1">
    <citation type="submission" date="2020-08" db="EMBL/GenBank/DDBJ databases">
        <title>Genomic Encyclopedia of Type Strains, Phase III (KMG-III): the genomes of soil and plant-associated and newly described type strains.</title>
        <authorList>
            <person name="Whitman W."/>
        </authorList>
    </citation>
    <scope>NUCLEOTIDE SEQUENCE [LARGE SCALE GENOMIC DNA]</scope>
    <source>
        <strain evidence="7 8">CECT 8960</strain>
    </source>
</reference>
<dbReference type="AlphaFoldDB" id="A0A7W7VD90"/>
<gene>
    <name evidence="7" type="ORF">FHR82_001947</name>
</gene>
<feature type="transmembrane region" description="Helical" evidence="5">
    <location>
        <begin position="12"/>
        <end position="35"/>
    </location>
</feature>
<dbReference type="PANTHER" id="PTHR42718:SF49">
    <property type="entry name" value="EXPORT PROTEIN"/>
    <property type="match status" value="1"/>
</dbReference>
<feature type="transmembrane region" description="Helical" evidence="5">
    <location>
        <begin position="430"/>
        <end position="450"/>
    </location>
</feature>
<dbReference type="CDD" id="cd17321">
    <property type="entry name" value="MFS_MMR_MDR_like"/>
    <property type="match status" value="1"/>
</dbReference>
<evidence type="ECO:0000256" key="4">
    <source>
        <dbReference type="ARBA" id="ARBA00023136"/>
    </source>
</evidence>
<evidence type="ECO:0000313" key="8">
    <source>
        <dbReference type="Proteomes" id="UP000520767"/>
    </source>
</evidence>